<sequence length="1030" mass="111649">MFLPDTSIRRPVLATVMSLMIVLIGFIAYTRLAVREYPNIDAPVVSVRTVYKGASAEIVESRVTQVLEDSLAGIEGVKQMKSVSREEVSQITIEFKLERNIDAAANDVRDKVSRVRSQLPDDIDEPVIAKIEADAQAILWLAFSSDQHSALEITDFADRNVKDRLQTLPGVASVIIGGERRYAMRLWIDRDRLAAYDLTPADIEDALKRQNVEIPAGRIESSQREFSVLAAADLASPAQFERLILKEANGYPVRLRDVGRAELGAADERNALRFNGRNAIGLGIVKQSSANTLAVAQAVKALLPTIRAGLPEGMRVDIAFDSTVFIEKAIESVYRTMVEAMVLVILVIFVFLRSVRATLIPFVTIPVSLVGACIFLYALGFSINVLTLLGMVLAIGLVVDDAIVVLENIHRHIEEGLTPLRAALQGSAEIAFAVIAMTLTLAAVFTPLAFATGNTGRLFTEFALAVAAAVLVSGFVALTLTPMMCSKILRPHTTHGRLFNAVENVIVGMTEGYARLLAASLRARWIVFLVFAVTAGACAWLFTQMKSELSPVEDRGFIIGVVVAPEGATLAYTDGYARQIERFFGGIPEMNNYFSVVAPGLERPNPVNSALSFVRLKPWEERTRSQQDIARELAPKMFGLPGVLAFPINPPSLGQSFRNPPVQFVIQANSYPELSRNVDQMLARLRQYPGLANVDSDLRLNKPQLSVQLKRDKIADVQVRVDDIGRALETLLGGRQVTRFKREGRQYDVIVQLGASDRVTPADLEAIFVRGEGGRLVQLSNLVEVKETVAAKELNHFNRLRASVISANVAPGYTLGEALDRIDGIAREVLGPARSTALDGQSREFRESGATLYVTFALALAFIYLVLAAQFESFVSPFVIMLTVPLAMTGALGALLLTGGTLNVYSQIGMVMLVGLITKNGILIVEFANQLRGAGMAAREAVVEASRLRLRPILMTTAAMVLGAIPLALAHGAGAESRQQIGWVIVGGLTLGTLLTLFVVPAFYSLLVRRVHHAGEDVGSPAVAAGGHGA</sequence>
<reference evidence="9 10" key="1">
    <citation type="submission" date="2019-03" db="EMBL/GenBank/DDBJ databases">
        <title>Genomic Encyclopedia of Type Strains, Phase IV (KMG-IV): sequencing the most valuable type-strain genomes for metagenomic binning, comparative biology and taxonomic classification.</title>
        <authorList>
            <person name="Goeker M."/>
        </authorList>
    </citation>
    <scope>NUCLEOTIDE SEQUENCE [LARGE SCALE GENOMIC DNA]</scope>
    <source>
        <strain evidence="9 10">DSM 25287</strain>
    </source>
</reference>
<dbReference type="OrthoDB" id="9758297at2"/>
<dbReference type="Gene3D" id="3.30.2090.10">
    <property type="entry name" value="Multidrug efflux transporter AcrB TolC docking domain, DN and DC subdomains"/>
    <property type="match status" value="2"/>
</dbReference>
<dbReference type="Gene3D" id="1.20.1640.10">
    <property type="entry name" value="Multidrug efflux transporter AcrB transmembrane domain"/>
    <property type="match status" value="2"/>
</dbReference>
<feature type="transmembrane region" description="Helical" evidence="8">
    <location>
        <begin position="430"/>
        <end position="450"/>
    </location>
</feature>
<dbReference type="FunFam" id="1.20.1640.10:FF:000001">
    <property type="entry name" value="Efflux pump membrane transporter"/>
    <property type="match status" value="1"/>
</dbReference>
<dbReference type="EMBL" id="SLWY01000005">
    <property type="protein sequence ID" value="TCO82241.1"/>
    <property type="molecule type" value="Genomic_DNA"/>
</dbReference>
<evidence type="ECO:0000313" key="9">
    <source>
        <dbReference type="EMBL" id="TCO82241.1"/>
    </source>
</evidence>
<keyword evidence="4" id="KW-0997">Cell inner membrane</keyword>
<evidence type="ECO:0000256" key="8">
    <source>
        <dbReference type="SAM" id="Phobius"/>
    </source>
</evidence>
<evidence type="ECO:0000256" key="1">
    <source>
        <dbReference type="ARBA" id="ARBA00004429"/>
    </source>
</evidence>
<dbReference type="Proteomes" id="UP000295765">
    <property type="component" value="Unassembled WGS sequence"/>
</dbReference>
<comment type="subcellular location">
    <subcellularLocation>
        <location evidence="1">Cell inner membrane</location>
        <topology evidence="1">Multi-pass membrane protein</topology>
    </subcellularLocation>
</comment>
<evidence type="ECO:0000256" key="4">
    <source>
        <dbReference type="ARBA" id="ARBA00022519"/>
    </source>
</evidence>
<name>A0A4R2L4N3_9GAMM</name>
<dbReference type="GO" id="GO:0005886">
    <property type="term" value="C:plasma membrane"/>
    <property type="evidence" value="ECO:0007669"/>
    <property type="project" value="UniProtKB-SubCell"/>
</dbReference>
<keyword evidence="6 8" id="KW-1133">Transmembrane helix</keyword>
<evidence type="ECO:0000256" key="6">
    <source>
        <dbReference type="ARBA" id="ARBA00022989"/>
    </source>
</evidence>
<dbReference type="GO" id="GO:0042910">
    <property type="term" value="F:xenobiotic transmembrane transporter activity"/>
    <property type="evidence" value="ECO:0007669"/>
    <property type="project" value="TreeGrafter"/>
</dbReference>
<protein>
    <submittedName>
        <fullName evidence="9">Multidrug efflux pump</fullName>
    </submittedName>
</protein>
<dbReference type="PANTHER" id="PTHR32063">
    <property type="match status" value="1"/>
</dbReference>
<dbReference type="InterPro" id="IPR027463">
    <property type="entry name" value="AcrB_DN_DC_subdom"/>
</dbReference>
<feature type="transmembrane region" description="Helical" evidence="8">
    <location>
        <begin position="333"/>
        <end position="352"/>
    </location>
</feature>
<proteinExistence type="predicted"/>
<dbReference type="PANTHER" id="PTHR32063:SF14">
    <property type="entry name" value="BLL4319 PROTEIN"/>
    <property type="match status" value="1"/>
</dbReference>
<feature type="transmembrane region" description="Helical" evidence="8">
    <location>
        <begin position="850"/>
        <end position="871"/>
    </location>
</feature>
<dbReference type="Gene3D" id="3.30.70.1430">
    <property type="entry name" value="Multidrug efflux transporter AcrB pore domain"/>
    <property type="match status" value="2"/>
</dbReference>
<feature type="transmembrane region" description="Helical" evidence="8">
    <location>
        <begin position="525"/>
        <end position="542"/>
    </location>
</feature>
<dbReference type="AlphaFoldDB" id="A0A4R2L4N3"/>
<feature type="transmembrane region" description="Helical" evidence="8">
    <location>
        <begin position="12"/>
        <end position="29"/>
    </location>
</feature>
<gene>
    <name evidence="9" type="ORF">EV699_10523</name>
</gene>
<evidence type="ECO:0000256" key="5">
    <source>
        <dbReference type="ARBA" id="ARBA00022692"/>
    </source>
</evidence>
<dbReference type="Gene3D" id="3.30.70.1320">
    <property type="entry name" value="Multidrug efflux transporter AcrB pore domain like"/>
    <property type="match status" value="1"/>
</dbReference>
<keyword evidence="7 8" id="KW-0472">Membrane</keyword>
<keyword evidence="10" id="KW-1185">Reference proteome</keyword>
<evidence type="ECO:0000256" key="2">
    <source>
        <dbReference type="ARBA" id="ARBA00022448"/>
    </source>
</evidence>
<feature type="transmembrane region" description="Helical" evidence="8">
    <location>
        <begin position="904"/>
        <end position="929"/>
    </location>
</feature>
<dbReference type="PRINTS" id="PR00702">
    <property type="entry name" value="ACRIFLAVINRP"/>
</dbReference>
<evidence type="ECO:0000256" key="3">
    <source>
        <dbReference type="ARBA" id="ARBA00022475"/>
    </source>
</evidence>
<keyword evidence="5 8" id="KW-0812">Transmembrane</keyword>
<feature type="transmembrane region" description="Helical" evidence="8">
    <location>
        <begin position="878"/>
        <end position="898"/>
    </location>
</feature>
<keyword evidence="2" id="KW-0813">Transport</keyword>
<evidence type="ECO:0000256" key="7">
    <source>
        <dbReference type="ARBA" id="ARBA00023136"/>
    </source>
</evidence>
<organism evidence="9 10">
    <name type="scientific">Plasticicumulans lactativorans</name>
    <dbReference type="NCBI Taxonomy" id="1133106"/>
    <lineage>
        <taxon>Bacteria</taxon>
        <taxon>Pseudomonadati</taxon>
        <taxon>Pseudomonadota</taxon>
        <taxon>Gammaproteobacteria</taxon>
        <taxon>Candidatus Competibacteraceae</taxon>
        <taxon>Plasticicumulans</taxon>
    </lineage>
</organism>
<feature type="transmembrane region" description="Helical" evidence="8">
    <location>
        <begin position="981"/>
        <end position="1004"/>
    </location>
</feature>
<feature type="transmembrane region" description="Helical" evidence="8">
    <location>
        <begin position="462"/>
        <end position="480"/>
    </location>
</feature>
<feature type="transmembrane region" description="Helical" evidence="8">
    <location>
        <begin position="385"/>
        <end position="409"/>
    </location>
</feature>
<dbReference type="SUPFAM" id="SSF82714">
    <property type="entry name" value="Multidrug efflux transporter AcrB TolC docking domain, DN and DC subdomains"/>
    <property type="match status" value="2"/>
</dbReference>
<dbReference type="SUPFAM" id="SSF82693">
    <property type="entry name" value="Multidrug efflux transporter AcrB pore domain, PN1, PN2, PC1 and PC2 subdomains"/>
    <property type="match status" value="3"/>
</dbReference>
<dbReference type="FunFam" id="3.30.70.1430:FF:000001">
    <property type="entry name" value="Efflux pump membrane transporter"/>
    <property type="match status" value="1"/>
</dbReference>
<dbReference type="RefSeq" id="WP_132539495.1">
    <property type="nucleotide sequence ID" value="NZ_SLWY01000005.1"/>
</dbReference>
<dbReference type="InterPro" id="IPR001036">
    <property type="entry name" value="Acrflvin-R"/>
</dbReference>
<evidence type="ECO:0000313" key="10">
    <source>
        <dbReference type="Proteomes" id="UP000295765"/>
    </source>
</evidence>
<dbReference type="SUPFAM" id="SSF82866">
    <property type="entry name" value="Multidrug efflux transporter AcrB transmembrane domain"/>
    <property type="match status" value="2"/>
</dbReference>
<comment type="caution">
    <text evidence="9">The sequence shown here is derived from an EMBL/GenBank/DDBJ whole genome shotgun (WGS) entry which is preliminary data.</text>
</comment>
<keyword evidence="3" id="KW-1003">Cell membrane</keyword>
<dbReference type="Pfam" id="PF00873">
    <property type="entry name" value="ACR_tran"/>
    <property type="match status" value="1"/>
</dbReference>
<dbReference type="Gene3D" id="3.30.70.1440">
    <property type="entry name" value="Multidrug efflux transporter AcrB pore domain"/>
    <property type="match status" value="1"/>
</dbReference>
<feature type="transmembrane region" description="Helical" evidence="8">
    <location>
        <begin position="950"/>
        <end position="969"/>
    </location>
</feature>
<accession>A0A4R2L4N3</accession>
<feature type="transmembrane region" description="Helical" evidence="8">
    <location>
        <begin position="359"/>
        <end position="379"/>
    </location>
</feature>